<accession>A0A2H0LM67</accession>
<keyword evidence="6 7" id="KW-0648">Protein biosynthesis</keyword>
<evidence type="ECO:0000313" key="12">
    <source>
        <dbReference type="EMBL" id="PIQ85533.1"/>
    </source>
</evidence>
<dbReference type="PANTHER" id="PTHR43804">
    <property type="entry name" value="LD18447P"/>
    <property type="match status" value="1"/>
</dbReference>
<evidence type="ECO:0000256" key="9">
    <source>
        <dbReference type="SAM" id="Coils"/>
    </source>
</evidence>
<evidence type="ECO:0000256" key="5">
    <source>
        <dbReference type="ARBA" id="ARBA00022490"/>
    </source>
</evidence>
<dbReference type="SMART" id="SM00937">
    <property type="entry name" value="PCRF"/>
    <property type="match status" value="1"/>
</dbReference>
<protein>
    <recommendedName>
        <fullName evidence="7 8">Peptide chain release factor 1</fullName>
        <shortName evidence="7">RF-1</shortName>
    </recommendedName>
</protein>
<evidence type="ECO:0000256" key="10">
    <source>
        <dbReference type="SAM" id="MobiDB-lite"/>
    </source>
</evidence>
<dbReference type="EMBL" id="PCVY01000065">
    <property type="protein sequence ID" value="PIQ85533.1"/>
    <property type="molecule type" value="Genomic_DNA"/>
</dbReference>
<evidence type="ECO:0000256" key="2">
    <source>
        <dbReference type="ARBA" id="ARBA00004496"/>
    </source>
</evidence>
<dbReference type="Proteomes" id="UP000230859">
    <property type="component" value="Unassembled WGS sequence"/>
</dbReference>
<dbReference type="InterPro" id="IPR045853">
    <property type="entry name" value="Pep_chain_release_fac_I_sf"/>
</dbReference>
<comment type="PTM">
    <text evidence="7">Methylated by PrmC. Methylation increases the termination efficiency of RF1.</text>
</comment>
<dbReference type="Gene3D" id="6.10.140.1950">
    <property type="match status" value="1"/>
</dbReference>
<dbReference type="InterPro" id="IPR004373">
    <property type="entry name" value="RF-1"/>
</dbReference>
<evidence type="ECO:0000259" key="11">
    <source>
        <dbReference type="PROSITE" id="PS00745"/>
    </source>
</evidence>
<keyword evidence="5 7" id="KW-0963">Cytoplasm</keyword>
<organism evidence="12 13">
    <name type="scientific">Candidatus Abzuiibacterium crystallinum</name>
    <dbReference type="NCBI Taxonomy" id="1974748"/>
    <lineage>
        <taxon>Bacteria</taxon>
        <taxon>Pseudomonadati</taxon>
        <taxon>Candidatus Omnitrophota</taxon>
        <taxon>Candidatus Abzuiibacterium</taxon>
    </lineage>
</organism>
<dbReference type="HAMAP" id="MF_00093">
    <property type="entry name" value="Rel_fac_1"/>
    <property type="match status" value="1"/>
</dbReference>
<dbReference type="InterPro" id="IPR050057">
    <property type="entry name" value="Prokaryotic/Mito_RF"/>
</dbReference>
<dbReference type="PANTHER" id="PTHR43804:SF7">
    <property type="entry name" value="LD18447P"/>
    <property type="match status" value="1"/>
</dbReference>
<dbReference type="InterPro" id="IPR005139">
    <property type="entry name" value="PCRF"/>
</dbReference>
<dbReference type="PROSITE" id="PS00745">
    <property type="entry name" value="RF_PROK_I"/>
    <property type="match status" value="1"/>
</dbReference>
<dbReference type="FunFam" id="3.30.70.1660:FF:000002">
    <property type="entry name" value="Peptide chain release factor 1"/>
    <property type="match status" value="1"/>
</dbReference>
<evidence type="ECO:0000256" key="7">
    <source>
        <dbReference type="HAMAP-Rule" id="MF_00093"/>
    </source>
</evidence>
<dbReference type="AlphaFoldDB" id="A0A2H0LM67"/>
<keyword evidence="9" id="KW-0175">Coiled coil</keyword>
<dbReference type="NCBIfam" id="NF001859">
    <property type="entry name" value="PRK00591.1"/>
    <property type="match status" value="1"/>
</dbReference>
<feature type="coiled-coil region" evidence="9">
    <location>
        <begin position="76"/>
        <end position="103"/>
    </location>
</feature>
<name>A0A2H0LM67_9BACT</name>
<sequence length="361" mass="40703">MLVERLEAIKKRVEEIHAEMAKPEVSQNPEQMQKLGRELSRIEPVLGRYQAYQSAEKHLKETEHLLAAGTNDHDMRKLYEDEKADLSAKLKSLETEIEEMLLGDDGDDDIRNVIIEIRAGTGGEEASLFSRDLFRMYTRFAANHKFNVDVMSTSTAGKGGFKEIVFGISGEKVYSAFKYESGIHRVQRVPETEASGRIHTSAATVAIMQEPDEVEVNIKPEELRIEVCRASGPGGQGVNTTDSAVQIVHLPTGLTVRCQDERSQLKNKAKGMRILRARLLKMKQEEQEKKISEARKSQVGSGDRSGKIRTYNFPDNRVTDHRIGLTLHALDDILNGHLDDLIDVLRKDERTRKLQEQAEAK</sequence>
<dbReference type="GO" id="GO:0016149">
    <property type="term" value="F:translation release factor activity, codon specific"/>
    <property type="evidence" value="ECO:0007669"/>
    <property type="project" value="UniProtKB-UniRule"/>
</dbReference>
<dbReference type="InterPro" id="IPR000352">
    <property type="entry name" value="Pep_chain_release_fac_I"/>
</dbReference>
<reference evidence="12 13" key="1">
    <citation type="submission" date="2017-09" db="EMBL/GenBank/DDBJ databases">
        <title>Depth-based differentiation of microbial function through sediment-hosted aquifers and enrichment of novel symbionts in the deep terrestrial subsurface.</title>
        <authorList>
            <person name="Probst A.J."/>
            <person name="Ladd B."/>
            <person name="Jarett J.K."/>
            <person name="Geller-Mcgrath D.E."/>
            <person name="Sieber C.M."/>
            <person name="Emerson J.B."/>
            <person name="Anantharaman K."/>
            <person name="Thomas B.C."/>
            <person name="Malmstrom R."/>
            <person name="Stieglmeier M."/>
            <person name="Klingl A."/>
            <person name="Woyke T."/>
            <person name="Ryan C.M."/>
            <person name="Banfield J.F."/>
        </authorList>
    </citation>
    <scope>NUCLEOTIDE SEQUENCE [LARGE SCALE GENOMIC DNA]</scope>
    <source>
        <strain evidence="12">CG11_big_fil_rev_8_21_14_0_20_45_26</strain>
    </source>
</reference>
<dbReference type="SUPFAM" id="SSF75620">
    <property type="entry name" value="Release factor"/>
    <property type="match status" value="1"/>
</dbReference>
<evidence type="ECO:0000256" key="8">
    <source>
        <dbReference type="NCBIfam" id="TIGR00019"/>
    </source>
</evidence>
<feature type="domain" description="Prokaryotic-type class I peptide chain release factors" evidence="11">
    <location>
        <begin position="229"/>
        <end position="245"/>
    </location>
</feature>
<dbReference type="Pfam" id="PF00472">
    <property type="entry name" value="RF-1"/>
    <property type="match status" value="1"/>
</dbReference>
<evidence type="ECO:0000256" key="3">
    <source>
        <dbReference type="ARBA" id="ARBA00010835"/>
    </source>
</evidence>
<comment type="subcellular location">
    <subcellularLocation>
        <location evidence="2 7">Cytoplasm</location>
    </subcellularLocation>
</comment>
<dbReference type="FunFam" id="3.30.70.1660:FF:000004">
    <property type="entry name" value="Peptide chain release factor 1"/>
    <property type="match status" value="1"/>
</dbReference>
<dbReference type="NCBIfam" id="TIGR00019">
    <property type="entry name" value="prfA"/>
    <property type="match status" value="1"/>
</dbReference>
<evidence type="ECO:0000313" key="13">
    <source>
        <dbReference type="Proteomes" id="UP000230859"/>
    </source>
</evidence>
<evidence type="ECO:0000256" key="4">
    <source>
        <dbReference type="ARBA" id="ARBA00022481"/>
    </source>
</evidence>
<gene>
    <name evidence="7" type="primary">prfA</name>
    <name evidence="12" type="ORF">COV74_08565</name>
</gene>
<proteinExistence type="inferred from homology"/>
<feature type="modified residue" description="N5-methylglutamine" evidence="7">
    <location>
        <position position="236"/>
    </location>
</feature>
<feature type="region of interest" description="Disordered" evidence="10">
    <location>
        <begin position="286"/>
        <end position="311"/>
    </location>
</feature>
<dbReference type="FunFam" id="3.30.160.20:FF:000004">
    <property type="entry name" value="Peptide chain release factor 1"/>
    <property type="match status" value="1"/>
</dbReference>
<comment type="function">
    <text evidence="1 7">Peptide chain release factor 1 directs the termination of translation in response to the peptide chain termination codons UAG and UAA.</text>
</comment>
<feature type="compositionally biased region" description="Basic and acidic residues" evidence="10">
    <location>
        <begin position="286"/>
        <end position="296"/>
    </location>
</feature>
<keyword evidence="4 7" id="KW-0488">Methylation</keyword>
<comment type="similarity">
    <text evidence="3 7">Belongs to the prokaryotic/mitochondrial release factor family.</text>
</comment>
<evidence type="ECO:0000256" key="6">
    <source>
        <dbReference type="ARBA" id="ARBA00022917"/>
    </source>
</evidence>
<dbReference type="Gene3D" id="3.30.160.20">
    <property type="match status" value="1"/>
</dbReference>
<dbReference type="Gene3D" id="3.30.70.1660">
    <property type="match status" value="2"/>
</dbReference>
<evidence type="ECO:0000256" key="1">
    <source>
        <dbReference type="ARBA" id="ARBA00002986"/>
    </source>
</evidence>
<comment type="caution">
    <text evidence="12">The sequence shown here is derived from an EMBL/GenBank/DDBJ whole genome shotgun (WGS) entry which is preliminary data.</text>
</comment>
<dbReference type="Pfam" id="PF03462">
    <property type="entry name" value="PCRF"/>
    <property type="match status" value="1"/>
</dbReference>
<dbReference type="GO" id="GO:0005829">
    <property type="term" value="C:cytosol"/>
    <property type="evidence" value="ECO:0007669"/>
    <property type="project" value="UniProtKB-ARBA"/>
</dbReference>